<reference evidence="2" key="1">
    <citation type="journal article" date="2021" name="New Phytol.">
        <title>Evolutionary innovations through gain and loss of genes in the ectomycorrhizal Boletales.</title>
        <authorList>
            <person name="Wu G."/>
            <person name="Miyauchi S."/>
            <person name="Morin E."/>
            <person name="Kuo A."/>
            <person name="Drula E."/>
            <person name="Varga T."/>
            <person name="Kohler A."/>
            <person name="Feng B."/>
            <person name="Cao Y."/>
            <person name="Lipzen A."/>
            <person name="Daum C."/>
            <person name="Hundley H."/>
            <person name="Pangilinan J."/>
            <person name="Johnson J."/>
            <person name="Barry K."/>
            <person name="LaButti K."/>
            <person name="Ng V."/>
            <person name="Ahrendt S."/>
            <person name="Min B."/>
            <person name="Choi I.G."/>
            <person name="Park H."/>
            <person name="Plett J.M."/>
            <person name="Magnuson J."/>
            <person name="Spatafora J.W."/>
            <person name="Nagy L.G."/>
            <person name="Henrissat B."/>
            <person name="Grigoriev I.V."/>
            <person name="Yang Z.L."/>
            <person name="Xu J."/>
            <person name="Martin F.M."/>
        </authorList>
    </citation>
    <scope>NUCLEOTIDE SEQUENCE</scope>
    <source>
        <strain evidence="2">KKN 215</strain>
    </source>
</reference>
<evidence type="ECO:0000259" key="1">
    <source>
        <dbReference type="Pfam" id="PF20415"/>
    </source>
</evidence>
<proteinExistence type="predicted"/>
<dbReference type="Pfam" id="PF20415">
    <property type="entry name" value="DUF6699"/>
    <property type="match status" value="1"/>
</dbReference>
<dbReference type="EMBL" id="JAEVFJ010000005">
    <property type="protein sequence ID" value="KAH8104560.1"/>
    <property type="molecule type" value="Genomic_DNA"/>
</dbReference>
<sequence length="247" mass="28767">MTHGRSYSYSSIWEPRRPSARLSPYVLYEPTTVHHYNPNSLPRKSALKRHSQFSVSPHFYEKELPPCHSSIHHLLASSDRPALLWDISTRPENIVLPYSRGGDARLLLSEPATDTPSPKVELVYQDALWRTRFTVHAGDARHGFSKRKSFVTVGDILYSLYDQFRKPVYSNYYDELFRRAPHLKRGVEDAHRDRCRHGNSIEREQRELKAGLRLVDLFMGSLTWVGLTYGESFYELRLHVRPGRPVY</sequence>
<protein>
    <recommendedName>
        <fullName evidence="1">DUF6699 domain-containing protein</fullName>
    </recommendedName>
</protein>
<accession>A0A8K0UUG4</accession>
<name>A0A8K0UUG4_9AGAR</name>
<dbReference type="OrthoDB" id="3224413at2759"/>
<dbReference type="InterPro" id="IPR046522">
    <property type="entry name" value="DUF6699"/>
</dbReference>
<dbReference type="Proteomes" id="UP000813824">
    <property type="component" value="Unassembled WGS sequence"/>
</dbReference>
<keyword evidence="3" id="KW-1185">Reference proteome</keyword>
<organism evidence="2 3">
    <name type="scientific">Cristinia sonorae</name>
    <dbReference type="NCBI Taxonomy" id="1940300"/>
    <lineage>
        <taxon>Eukaryota</taxon>
        <taxon>Fungi</taxon>
        <taxon>Dikarya</taxon>
        <taxon>Basidiomycota</taxon>
        <taxon>Agaricomycotina</taxon>
        <taxon>Agaricomycetes</taxon>
        <taxon>Agaricomycetidae</taxon>
        <taxon>Agaricales</taxon>
        <taxon>Pleurotineae</taxon>
        <taxon>Stephanosporaceae</taxon>
        <taxon>Cristinia</taxon>
    </lineage>
</organism>
<feature type="domain" description="DUF6699" evidence="1">
    <location>
        <begin position="83"/>
        <end position="229"/>
    </location>
</feature>
<dbReference type="AlphaFoldDB" id="A0A8K0UUG4"/>
<comment type="caution">
    <text evidence="2">The sequence shown here is derived from an EMBL/GenBank/DDBJ whole genome shotgun (WGS) entry which is preliminary data.</text>
</comment>
<evidence type="ECO:0000313" key="3">
    <source>
        <dbReference type="Proteomes" id="UP000813824"/>
    </source>
</evidence>
<evidence type="ECO:0000313" key="2">
    <source>
        <dbReference type="EMBL" id="KAH8104560.1"/>
    </source>
</evidence>
<gene>
    <name evidence="2" type="ORF">BXZ70DRAFT_595424</name>
</gene>